<name>A0A330L977_9BACT</name>
<organism evidence="2 3">
    <name type="scientific">Nitrospira lenta</name>
    <dbReference type="NCBI Taxonomy" id="1436998"/>
    <lineage>
        <taxon>Bacteria</taxon>
        <taxon>Pseudomonadati</taxon>
        <taxon>Nitrospirota</taxon>
        <taxon>Nitrospiria</taxon>
        <taxon>Nitrospirales</taxon>
        <taxon>Nitrospiraceae</taxon>
        <taxon>Nitrospira</taxon>
    </lineage>
</organism>
<dbReference type="Proteomes" id="UP000248168">
    <property type="component" value="Unassembled WGS sequence"/>
</dbReference>
<sequence length="263" mass="28891">MPHVPQALPHVLSSLALTAVLFAVGPFATTPLAAEEPSHIDQSADYFPDQIGTRWHYRGQISEGPVQVIDNKFFVNTSSVTGTKKLNGVTVTIFHDTNPGNHGESDSYYRRDSVGMVYYGSDPGTPLERQIVPYQIVRFPITIPSSFQQFNRSGLDFGSDMDRDGVNEKVDMVGTTSAIGRETITVPAGTYSNAVKVEARMTMQIHLSGGDRPARGTDVMTAWFAKGVGLVKYVERQELSASKEDRGMVTEITEELEEFTPAR</sequence>
<evidence type="ECO:0000313" key="2">
    <source>
        <dbReference type="EMBL" id="SPP66269.1"/>
    </source>
</evidence>
<evidence type="ECO:0000256" key="1">
    <source>
        <dbReference type="SAM" id="SignalP"/>
    </source>
</evidence>
<dbReference type="AlphaFoldDB" id="A0A330L977"/>
<dbReference type="Gene3D" id="2.40.360.20">
    <property type="match status" value="1"/>
</dbReference>
<feature type="signal peptide" evidence="1">
    <location>
        <begin position="1"/>
        <end position="33"/>
    </location>
</feature>
<feature type="chain" id="PRO_5016397408" evidence="1">
    <location>
        <begin position="34"/>
        <end position="263"/>
    </location>
</feature>
<dbReference type="EMBL" id="OUNR01000019">
    <property type="protein sequence ID" value="SPP66269.1"/>
    <property type="molecule type" value="Genomic_DNA"/>
</dbReference>
<keyword evidence="3" id="KW-1185">Reference proteome</keyword>
<accession>A0A330L977</accession>
<reference evidence="3" key="1">
    <citation type="submission" date="2018-04" db="EMBL/GenBank/DDBJ databases">
        <authorList>
            <person name="Lucker S."/>
            <person name="Sakoula D."/>
        </authorList>
    </citation>
    <scope>NUCLEOTIDE SEQUENCE [LARGE SCALE GENOMIC DNA]</scope>
</reference>
<proteinExistence type="predicted"/>
<dbReference type="OrthoDB" id="9770643at2"/>
<protein>
    <submittedName>
        <fullName evidence="2">Uncharacterized protein</fullName>
    </submittedName>
</protein>
<dbReference type="InParanoid" id="A0A330L977"/>
<dbReference type="RefSeq" id="WP_121990458.1">
    <property type="nucleotide sequence ID" value="NZ_OUNR01000019.1"/>
</dbReference>
<evidence type="ECO:0000313" key="3">
    <source>
        <dbReference type="Proteomes" id="UP000248168"/>
    </source>
</evidence>
<gene>
    <name evidence="2" type="ORF">NITLEN_60072</name>
</gene>
<keyword evidence="1" id="KW-0732">Signal</keyword>